<keyword evidence="8 10" id="KW-0067">ATP-binding</keyword>
<dbReference type="InterPro" id="IPR008271">
    <property type="entry name" value="Ser/Thr_kinase_AS"/>
</dbReference>
<evidence type="ECO:0000256" key="9">
    <source>
        <dbReference type="ARBA" id="ARBA00048789"/>
    </source>
</evidence>
<dbReference type="InterPro" id="IPR017441">
    <property type="entry name" value="Protein_kinase_ATP_BS"/>
</dbReference>
<keyword evidence="4" id="KW-0723">Serine/threonine-protein kinase</keyword>
<dbReference type="PANTHER" id="PTHR22969:SF17">
    <property type="entry name" value="INHIBITOR OF NUCLEAR FACTOR KAPPA-B KINASE SUBUNIT BETA"/>
    <property type="match status" value="1"/>
</dbReference>
<evidence type="ECO:0000256" key="5">
    <source>
        <dbReference type="ARBA" id="ARBA00022679"/>
    </source>
</evidence>
<evidence type="ECO:0000256" key="11">
    <source>
        <dbReference type="SAM" id="MobiDB-lite"/>
    </source>
</evidence>
<keyword evidence="7" id="KW-0418">Kinase</keyword>
<name>A0A8R1I2C7_CAEJA</name>
<reference evidence="13" key="2">
    <citation type="submission" date="2022-06" db="UniProtKB">
        <authorList>
            <consortium name="EnsemblMetazoa"/>
        </authorList>
    </citation>
    <scope>IDENTIFICATION</scope>
    <source>
        <strain evidence="13">DF5081</strain>
    </source>
</reference>
<evidence type="ECO:0000256" key="8">
    <source>
        <dbReference type="ARBA" id="ARBA00022840"/>
    </source>
</evidence>
<comment type="subcellular location">
    <subcellularLocation>
        <location evidence="1">Cytoplasm</location>
    </subcellularLocation>
</comment>
<proteinExistence type="predicted"/>
<dbReference type="SUPFAM" id="SSF56112">
    <property type="entry name" value="Protein kinase-like (PK-like)"/>
    <property type="match status" value="1"/>
</dbReference>
<keyword evidence="5" id="KW-0808">Transferase</keyword>
<dbReference type="PROSITE" id="PS00108">
    <property type="entry name" value="PROTEIN_KINASE_ST"/>
    <property type="match status" value="1"/>
</dbReference>
<feature type="binding site" evidence="10">
    <location>
        <position position="53"/>
    </location>
    <ligand>
        <name>ATP</name>
        <dbReference type="ChEBI" id="CHEBI:30616"/>
    </ligand>
</feature>
<evidence type="ECO:0000313" key="14">
    <source>
        <dbReference type="Proteomes" id="UP000005237"/>
    </source>
</evidence>
<evidence type="ECO:0000256" key="10">
    <source>
        <dbReference type="PROSITE-ProRule" id="PRU10141"/>
    </source>
</evidence>
<keyword evidence="6 10" id="KW-0547">Nucleotide-binding</keyword>
<feature type="region of interest" description="Disordered" evidence="11">
    <location>
        <begin position="727"/>
        <end position="783"/>
    </location>
</feature>
<protein>
    <recommendedName>
        <fullName evidence="2">IkappaB kinase</fullName>
        <ecNumber evidence="2">2.7.11.10</ecNumber>
    </recommendedName>
</protein>
<keyword evidence="3" id="KW-0963">Cytoplasm</keyword>
<evidence type="ECO:0000256" key="3">
    <source>
        <dbReference type="ARBA" id="ARBA00022490"/>
    </source>
</evidence>
<keyword evidence="14" id="KW-1185">Reference proteome</keyword>
<dbReference type="InterPro" id="IPR051180">
    <property type="entry name" value="IKK"/>
</dbReference>
<dbReference type="GO" id="GO:0008385">
    <property type="term" value="C:IkappaB kinase complex"/>
    <property type="evidence" value="ECO:0007669"/>
    <property type="project" value="TreeGrafter"/>
</dbReference>
<reference evidence="14" key="1">
    <citation type="submission" date="2010-08" db="EMBL/GenBank/DDBJ databases">
        <authorList>
            <consortium name="Caenorhabditis japonica Sequencing Consortium"/>
            <person name="Wilson R.K."/>
        </authorList>
    </citation>
    <scope>NUCLEOTIDE SEQUENCE [LARGE SCALE GENOMIC DNA]</scope>
    <source>
        <strain evidence="14">DF5081</strain>
    </source>
</reference>
<evidence type="ECO:0000256" key="7">
    <source>
        <dbReference type="ARBA" id="ARBA00022777"/>
    </source>
</evidence>
<dbReference type="GO" id="GO:0005524">
    <property type="term" value="F:ATP binding"/>
    <property type="evidence" value="ECO:0007669"/>
    <property type="project" value="UniProtKB-UniRule"/>
</dbReference>
<feature type="domain" description="Protein kinase" evidence="12">
    <location>
        <begin position="21"/>
        <end position="339"/>
    </location>
</feature>
<accession>A0A8R1I2C7</accession>
<dbReference type="InterPro" id="IPR011009">
    <property type="entry name" value="Kinase-like_dom_sf"/>
</dbReference>
<dbReference type="AlphaFoldDB" id="A0A8R1I2C7"/>
<dbReference type="GO" id="GO:0008384">
    <property type="term" value="F:IkappaB kinase activity"/>
    <property type="evidence" value="ECO:0007669"/>
    <property type="project" value="UniProtKB-EC"/>
</dbReference>
<dbReference type="SMART" id="SM00220">
    <property type="entry name" value="S_TKc"/>
    <property type="match status" value="1"/>
</dbReference>
<feature type="compositionally biased region" description="Basic residues" evidence="11">
    <location>
        <begin position="763"/>
        <end position="777"/>
    </location>
</feature>
<evidence type="ECO:0000256" key="2">
    <source>
        <dbReference type="ARBA" id="ARBA00012442"/>
    </source>
</evidence>
<dbReference type="PANTHER" id="PTHR22969">
    <property type="entry name" value="IKB KINASE"/>
    <property type="match status" value="1"/>
</dbReference>
<organism evidence="13 14">
    <name type="scientific">Caenorhabditis japonica</name>
    <dbReference type="NCBI Taxonomy" id="281687"/>
    <lineage>
        <taxon>Eukaryota</taxon>
        <taxon>Metazoa</taxon>
        <taxon>Ecdysozoa</taxon>
        <taxon>Nematoda</taxon>
        <taxon>Chromadorea</taxon>
        <taxon>Rhabditida</taxon>
        <taxon>Rhabditina</taxon>
        <taxon>Rhabditomorpha</taxon>
        <taxon>Rhabditoidea</taxon>
        <taxon>Rhabditidae</taxon>
        <taxon>Peloderinae</taxon>
        <taxon>Caenorhabditis</taxon>
    </lineage>
</organism>
<evidence type="ECO:0000259" key="12">
    <source>
        <dbReference type="PROSITE" id="PS50011"/>
    </source>
</evidence>
<evidence type="ECO:0000256" key="4">
    <source>
        <dbReference type="ARBA" id="ARBA00022527"/>
    </source>
</evidence>
<dbReference type="GO" id="GO:0045944">
    <property type="term" value="P:positive regulation of transcription by RNA polymerase II"/>
    <property type="evidence" value="ECO:0007669"/>
    <property type="project" value="TreeGrafter"/>
</dbReference>
<dbReference type="EC" id="2.7.11.10" evidence="2"/>
<evidence type="ECO:0000313" key="13">
    <source>
        <dbReference type="EnsemblMetazoa" id="CJA14992.1"/>
    </source>
</evidence>
<dbReference type="PROSITE" id="PS50011">
    <property type="entry name" value="PROTEIN_KINASE_DOM"/>
    <property type="match status" value="1"/>
</dbReference>
<dbReference type="EnsemblMetazoa" id="CJA14992.1">
    <property type="protein sequence ID" value="CJA14992.1"/>
    <property type="gene ID" value="WBGene00134196"/>
</dbReference>
<sequence>MAPASIPSKPTVMMDGERYFIFADKSIGRGAYSEVYLGRTDSGKFVAVKTACKRIEIEAIRGEVQILKQLRGATNIVQYIGCVHEKMPPGSVPAEKFSFAMEYATSSLEAEMRRPENLKGLPADMLIDLVVDCSMALSALHQKNIAHRDIKHMNILLFPGTPTRGRRSSTIFKLCDMGCSKALLNDSSHEMRTLIGTENFLHPFLAIEMTDPRMARNQHDWKTKKAYTPEQCDLWSLGCTLYFCATGMFPFVYDLQNKKVYLNAAIALTLNPDAIGMSIGQKERDYVPITELPAKYTKYPKWLVCTMTCLIRQFFHDPSIEKYAEIANAMRTSKRRKFLSIDQLSIIDHTDMSNVPYVGYSIPSLSVCMGYPERTDMILLSNTSSQYFDSNRKTVVGLDDDFYLVVPQREQVDIRTIPARNIDWNESEDMHDRKLAEIRAKKCHDGLSMLKETDEYCELFDRVSKILSTQFSLLAAELSNFERIQTTSRFAVYMDMATVPMMLLDGANPETKTIAKQCSQQAVQAREELERHIKLAMDIEGLAKQLAKDSNEIRLNDTDVPGIREEFESYCIFEKADILATTNYSKVLVEQCFNRQKNVMKQIFNSPDGIKRPKLKHALDLAASLNRLRSDYLKLQNTISECVDLLERPFQEMKELVNRHLQQQGHSRVSMEKSMHLLAPEFQKDQQRVKVASVASKDLVNQLNRELEESIKELDFVRLGDTLIAANRRDETQEDSSPKTSPPCCAEGVPQEESTADISVIKPTRKKKRRESKKQKGVCRICE</sequence>
<dbReference type="PROSITE" id="PS00107">
    <property type="entry name" value="PROTEIN_KINASE_ATP"/>
    <property type="match status" value="1"/>
</dbReference>
<dbReference type="Gene3D" id="1.10.510.10">
    <property type="entry name" value="Transferase(Phosphotransferase) domain 1"/>
    <property type="match status" value="1"/>
</dbReference>
<evidence type="ECO:0000256" key="1">
    <source>
        <dbReference type="ARBA" id="ARBA00004496"/>
    </source>
</evidence>
<dbReference type="Pfam" id="PF00069">
    <property type="entry name" value="Pkinase"/>
    <property type="match status" value="1"/>
</dbReference>
<comment type="catalytic activity">
    <reaction evidence="9">
        <text>L-seryl-[I-kappa-B protein] + ATP = O-phospho-L-seryl-[I-kappa-B protein] + ADP + H(+)</text>
        <dbReference type="Rhea" id="RHEA:19073"/>
        <dbReference type="Rhea" id="RHEA-COMP:13698"/>
        <dbReference type="Rhea" id="RHEA-COMP:13699"/>
        <dbReference type="ChEBI" id="CHEBI:15378"/>
        <dbReference type="ChEBI" id="CHEBI:29999"/>
        <dbReference type="ChEBI" id="CHEBI:30616"/>
        <dbReference type="ChEBI" id="CHEBI:83421"/>
        <dbReference type="ChEBI" id="CHEBI:456216"/>
        <dbReference type="EC" id="2.7.11.10"/>
    </reaction>
</comment>
<dbReference type="Proteomes" id="UP000005237">
    <property type="component" value="Unassembled WGS sequence"/>
</dbReference>
<dbReference type="GO" id="GO:0033209">
    <property type="term" value="P:tumor necrosis factor-mediated signaling pathway"/>
    <property type="evidence" value="ECO:0007669"/>
    <property type="project" value="TreeGrafter"/>
</dbReference>
<dbReference type="InterPro" id="IPR000719">
    <property type="entry name" value="Prot_kinase_dom"/>
</dbReference>
<evidence type="ECO:0000256" key="6">
    <source>
        <dbReference type="ARBA" id="ARBA00022741"/>
    </source>
</evidence>